<sequence length="127" mass="13612">MNTKIAYQNIGVADAPLVSTVEDLTLLIRAIASNNSPISESIRSLMIGDDNLTSLGDGAFYGMGMMKDTLTGMPIYHHGGDEPGYSSTNIYIPHNDTSISLFINCGVAQGCIQRQSELVDTVLSNEL</sequence>
<dbReference type="Proteomes" id="UP000478837">
    <property type="component" value="Unassembled WGS sequence"/>
</dbReference>
<dbReference type="EMBL" id="JAAAWP010000003">
    <property type="protein sequence ID" value="NDW21267.1"/>
    <property type="molecule type" value="Genomic_DNA"/>
</dbReference>
<dbReference type="AlphaFoldDB" id="A0A6L9MT87"/>
<dbReference type="SUPFAM" id="SSF56601">
    <property type="entry name" value="beta-lactamase/transpeptidase-like"/>
    <property type="match status" value="1"/>
</dbReference>
<accession>A0A6L9MT87</accession>
<name>A0A6L9MT87_9ALTE</name>
<evidence type="ECO:0000313" key="2">
    <source>
        <dbReference type="Proteomes" id="UP000478837"/>
    </source>
</evidence>
<organism evidence="1 2">
    <name type="scientific">Alteromonas hispanica</name>
    <dbReference type="NCBI Taxonomy" id="315421"/>
    <lineage>
        <taxon>Bacteria</taxon>
        <taxon>Pseudomonadati</taxon>
        <taxon>Pseudomonadota</taxon>
        <taxon>Gammaproteobacteria</taxon>
        <taxon>Alteromonadales</taxon>
        <taxon>Alteromonadaceae</taxon>
        <taxon>Alteromonas/Salinimonas group</taxon>
        <taxon>Alteromonas</taxon>
    </lineage>
</organism>
<evidence type="ECO:0000313" key="1">
    <source>
        <dbReference type="EMBL" id="NDW21267.1"/>
    </source>
</evidence>
<dbReference type="InterPro" id="IPR012338">
    <property type="entry name" value="Beta-lactam/transpept-like"/>
</dbReference>
<dbReference type="Gene3D" id="3.40.710.10">
    <property type="entry name" value="DD-peptidase/beta-lactamase superfamily"/>
    <property type="match status" value="1"/>
</dbReference>
<reference evidence="1 2" key="1">
    <citation type="submission" date="2020-01" db="EMBL/GenBank/DDBJ databases">
        <title>Genomes of bacteria type strains.</title>
        <authorList>
            <person name="Chen J."/>
            <person name="Zhu S."/>
            <person name="Yang J."/>
        </authorList>
    </citation>
    <scope>NUCLEOTIDE SEQUENCE [LARGE SCALE GENOMIC DNA]</scope>
    <source>
        <strain evidence="1 2">LMG 22958</strain>
    </source>
</reference>
<evidence type="ECO:0008006" key="3">
    <source>
        <dbReference type="Google" id="ProtNLM"/>
    </source>
</evidence>
<proteinExistence type="predicted"/>
<comment type="caution">
    <text evidence="1">The sequence shown here is derived from an EMBL/GenBank/DDBJ whole genome shotgun (WGS) entry which is preliminary data.</text>
</comment>
<keyword evidence="2" id="KW-1185">Reference proteome</keyword>
<gene>
    <name evidence="1" type="ORF">GTW09_07025</name>
</gene>
<protein>
    <recommendedName>
        <fullName evidence="3">Serine hydrolase</fullName>
    </recommendedName>
</protein>